<dbReference type="AlphaFoldDB" id="A0A4Y2A6S5"/>
<sequence>MSLIRVIRLLSLPKPLTLLIKTSLHRRTWGGGAYDRWRVTNQGVGEGKRLRTPGLKGHHARVSAGHENQEANRAATASHGELPRLPSKEGRDQQKAEGVEKGKHERRKDPYVPRDWNTRTHLKMVSP</sequence>
<feature type="region of interest" description="Disordered" evidence="1">
    <location>
        <begin position="40"/>
        <end position="127"/>
    </location>
</feature>
<keyword evidence="3" id="KW-1185">Reference proteome</keyword>
<accession>A0A4Y2A6S5</accession>
<comment type="caution">
    <text evidence="2">The sequence shown here is derived from an EMBL/GenBank/DDBJ whole genome shotgun (WGS) entry which is preliminary data.</text>
</comment>
<reference evidence="2 3" key="1">
    <citation type="journal article" date="2019" name="Sci. Rep.">
        <title>Orb-weaving spider Araneus ventricosus genome elucidates the spidroin gene catalogue.</title>
        <authorList>
            <person name="Kono N."/>
            <person name="Nakamura H."/>
            <person name="Ohtoshi R."/>
            <person name="Moran D.A.P."/>
            <person name="Shinohara A."/>
            <person name="Yoshida Y."/>
            <person name="Fujiwara M."/>
            <person name="Mori M."/>
            <person name="Tomita M."/>
            <person name="Arakawa K."/>
        </authorList>
    </citation>
    <scope>NUCLEOTIDE SEQUENCE [LARGE SCALE GENOMIC DNA]</scope>
</reference>
<organism evidence="2 3">
    <name type="scientific">Araneus ventricosus</name>
    <name type="common">Orbweaver spider</name>
    <name type="synonym">Epeira ventricosa</name>
    <dbReference type="NCBI Taxonomy" id="182803"/>
    <lineage>
        <taxon>Eukaryota</taxon>
        <taxon>Metazoa</taxon>
        <taxon>Ecdysozoa</taxon>
        <taxon>Arthropoda</taxon>
        <taxon>Chelicerata</taxon>
        <taxon>Arachnida</taxon>
        <taxon>Araneae</taxon>
        <taxon>Araneomorphae</taxon>
        <taxon>Entelegynae</taxon>
        <taxon>Araneoidea</taxon>
        <taxon>Araneidae</taxon>
        <taxon>Araneus</taxon>
    </lineage>
</organism>
<evidence type="ECO:0000313" key="2">
    <source>
        <dbReference type="EMBL" id="GBL75468.1"/>
    </source>
</evidence>
<dbReference type="Proteomes" id="UP000499080">
    <property type="component" value="Unassembled WGS sequence"/>
</dbReference>
<gene>
    <name evidence="2" type="ORF">AVEN_194644_1</name>
</gene>
<evidence type="ECO:0000313" key="3">
    <source>
        <dbReference type="Proteomes" id="UP000499080"/>
    </source>
</evidence>
<proteinExistence type="predicted"/>
<name>A0A4Y2A6S5_ARAVE</name>
<evidence type="ECO:0000256" key="1">
    <source>
        <dbReference type="SAM" id="MobiDB-lite"/>
    </source>
</evidence>
<protein>
    <submittedName>
        <fullName evidence="2">Uncharacterized protein</fullName>
    </submittedName>
</protein>
<feature type="compositionally biased region" description="Basic and acidic residues" evidence="1">
    <location>
        <begin position="86"/>
        <end position="118"/>
    </location>
</feature>
<dbReference type="EMBL" id="BGPR01000007">
    <property type="protein sequence ID" value="GBL75468.1"/>
    <property type="molecule type" value="Genomic_DNA"/>
</dbReference>